<organism evidence="5 6">
    <name type="scientific">Aliidiomarina minuta</name>
    <dbReference type="NCBI Taxonomy" id="880057"/>
    <lineage>
        <taxon>Bacteria</taxon>
        <taxon>Pseudomonadati</taxon>
        <taxon>Pseudomonadota</taxon>
        <taxon>Gammaproteobacteria</taxon>
        <taxon>Alteromonadales</taxon>
        <taxon>Idiomarinaceae</taxon>
        <taxon>Aliidiomarina</taxon>
    </lineage>
</organism>
<dbReference type="RefSeq" id="WP_126804278.1">
    <property type="nucleotide sequence ID" value="NZ_PIPL01000003.1"/>
</dbReference>
<name>A0A432W3E5_9GAMM</name>
<dbReference type="CDD" id="cd06170">
    <property type="entry name" value="LuxR_C_like"/>
    <property type="match status" value="1"/>
</dbReference>
<reference evidence="5 6" key="1">
    <citation type="journal article" date="2011" name="Front. Microbiol.">
        <title>Genomic signatures of strain selection and enhancement in Bacillus atrophaeus var. globigii, a historical biowarfare simulant.</title>
        <authorList>
            <person name="Gibbons H.S."/>
            <person name="Broomall S.M."/>
            <person name="McNew L.A."/>
            <person name="Daligault H."/>
            <person name="Chapman C."/>
            <person name="Bruce D."/>
            <person name="Karavis M."/>
            <person name="Krepps M."/>
            <person name="McGregor P.A."/>
            <person name="Hong C."/>
            <person name="Park K.H."/>
            <person name="Akmal A."/>
            <person name="Feldman A."/>
            <person name="Lin J.S."/>
            <person name="Chang W.E."/>
            <person name="Higgs B.W."/>
            <person name="Demirev P."/>
            <person name="Lindquist J."/>
            <person name="Liem A."/>
            <person name="Fochler E."/>
            <person name="Read T.D."/>
            <person name="Tapia R."/>
            <person name="Johnson S."/>
            <person name="Bishop-Lilly K.A."/>
            <person name="Detter C."/>
            <person name="Han C."/>
            <person name="Sozhamannan S."/>
            <person name="Rosenzweig C.N."/>
            <person name="Skowronski E.W."/>
        </authorList>
    </citation>
    <scope>NUCLEOTIDE SEQUENCE [LARGE SCALE GENOMIC DNA]</scope>
    <source>
        <strain evidence="5 6">MLST1</strain>
    </source>
</reference>
<dbReference type="InterPro" id="IPR011006">
    <property type="entry name" value="CheY-like_superfamily"/>
</dbReference>
<dbReference type="InterPro" id="IPR001789">
    <property type="entry name" value="Sig_transdc_resp-reg_receiver"/>
</dbReference>
<dbReference type="InterPro" id="IPR000792">
    <property type="entry name" value="Tscrpt_reg_LuxR_C"/>
</dbReference>
<dbReference type="GO" id="GO:0000160">
    <property type="term" value="P:phosphorelay signal transduction system"/>
    <property type="evidence" value="ECO:0007669"/>
    <property type="project" value="InterPro"/>
</dbReference>
<dbReference type="PRINTS" id="PR00038">
    <property type="entry name" value="HTHLUXR"/>
</dbReference>
<dbReference type="Gene3D" id="3.40.50.2300">
    <property type="match status" value="1"/>
</dbReference>
<dbReference type="OrthoDB" id="9796655at2"/>
<dbReference type="GO" id="GO:0006355">
    <property type="term" value="P:regulation of DNA-templated transcription"/>
    <property type="evidence" value="ECO:0007669"/>
    <property type="project" value="InterPro"/>
</dbReference>
<feature type="domain" description="HTH luxR-type" evidence="3">
    <location>
        <begin position="130"/>
        <end position="195"/>
    </location>
</feature>
<evidence type="ECO:0000256" key="2">
    <source>
        <dbReference type="PROSITE-ProRule" id="PRU00169"/>
    </source>
</evidence>
<dbReference type="InterPro" id="IPR016032">
    <property type="entry name" value="Sig_transdc_resp-reg_C-effctor"/>
</dbReference>
<accession>A0A432W3E5</accession>
<dbReference type="Gene3D" id="1.10.10.10">
    <property type="entry name" value="Winged helix-like DNA-binding domain superfamily/Winged helix DNA-binding domain"/>
    <property type="match status" value="1"/>
</dbReference>
<dbReference type="InterPro" id="IPR036388">
    <property type="entry name" value="WH-like_DNA-bd_sf"/>
</dbReference>
<sequence>MKILLVEDQNMVRGALAALLRMDNETTVVEACDGQAAMLCLQQEDFDVVLTDIEMPQLSGLELLQHVRQHYACKVVILTTFGRAGYVQRALKLGVDGFLLKDASTESLLRALHDILQGRRVIDPELAMLAIGEQDPLTDKERKALKLAAEGKSTSDIATALFIAEGTARNYLSEAIAKMAASNRIDAARIAQQKGWL</sequence>
<dbReference type="Pfam" id="PF00196">
    <property type="entry name" value="GerE"/>
    <property type="match status" value="1"/>
</dbReference>
<dbReference type="Pfam" id="PF00072">
    <property type="entry name" value="Response_reg"/>
    <property type="match status" value="1"/>
</dbReference>
<dbReference type="PROSITE" id="PS50043">
    <property type="entry name" value="HTH_LUXR_2"/>
    <property type="match status" value="1"/>
</dbReference>
<dbReference type="SMART" id="SM00448">
    <property type="entry name" value="REC"/>
    <property type="match status" value="1"/>
</dbReference>
<dbReference type="PANTHER" id="PTHR43214">
    <property type="entry name" value="TWO-COMPONENT RESPONSE REGULATOR"/>
    <property type="match status" value="1"/>
</dbReference>
<dbReference type="EMBL" id="PIPL01000003">
    <property type="protein sequence ID" value="RUO23858.1"/>
    <property type="molecule type" value="Genomic_DNA"/>
</dbReference>
<proteinExistence type="predicted"/>
<protein>
    <submittedName>
        <fullName evidence="5">DNA-binding response regulator</fullName>
    </submittedName>
</protein>
<dbReference type="AlphaFoldDB" id="A0A432W3E5"/>
<dbReference type="SMART" id="SM00421">
    <property type="entry name" value="HTH_LUXR"/>
    <property type="match status" value="1"/>
</dbReference>
<evidence type="ECO:0000313" key="6">
    <source>
        <dbReference type="Proteomes" id="UP000288293"/>
    </source>
</evidence>
<dbReference type="SUPFAM" id="SSF46894">
    <property type="entry name" value="C-terminal effector domain of the bipartite response regulators"/>
    <property type="match status" value="1"/>
</dbReference>
<keyword evidence="2" id="KW-0597">Phosphoprotein</keyword>
<keyword evidence="1 5" id="KW-0238">DNA-binding</keyword>
<dbReference type="PANTHER" id="PTHR43214:SF42">
    <property type="entry name" value="TRANSCRIPTIONAL REGULATORY PROTEIN DESR"/>
    <property type="match status" value="1"/>
</dbReference>
<evidence type="ECO:0000259" key="3">
    <source>
        <dbReference type="PROSITE" id="PS50043"/>
    </source>
</evidence>
<keyword evidence="6" id="KW-1185">Reference proteome</keyword>
<gene>
    <name evidence="5" type="ORF">CWE09_11945</name>
</gene>
<evidence type="ECO:0000259" key="4">
    <source>
        <dbReference type="PROSITE" id="PS50110"/>
    </source>
</evidence>
<feature type="modified residue" description="4-aspartylphosphate" evidence="2">
    <location>
        <position position="52"/>
    </location>
</feature>
<dbReference type="GO" id="GO:0003677">
    <property type="term" value="F:DNA binding"/>
    <property type="evidence" value="ECO:0007669"/>
    <property type="project" value="UniProtKB-KW"/>
</dbReference>
<dbReference type="InterPro" id="IPR039420">
    <property type="entry name" value="WalR-like"/>
</dbReference>
<evidence type="ECO:0000313" key="5">
    <source>
        <dbReference type="EMBL" id="RUO23858.1"/>
    </source>
</evidence>
<dbReference type="PROSITE" id="PS50110">
    <property type="entry name" value="RESPONSE_REGULATORY"/>
    <property type="match status" value="1"/>
</dbReference>
<comment type="caution">
    <text evidence="5">The sequence shown here is derived from an EMBL/GenBank/DDBJ whole genome shotgun (WGS) entry which is preliminary data.</text>
</comment>
<feature type="domain" description="Response regulatory" evidence="4">
    <location>
        <begin position="2"/>
        <end position="116"/>
    </location>
</feature>
<dbReference type="Proteomes" id="UP000288293">
    <property type="component" value="Unassembled WGS sequence"/>
</dbReference>
<dbReference type="SUPFAM" id="SSF52172">
    <property type="entry name" value="CheY-like"/>
    <property type="match status" value="1"/>
</dbReference>
<evidence type="ECO:0000256" key="1">
    <source>
        <dbReference type="ARBA" id="ARBA00023125"/>
    </source>
</evidence>